<dbReference type="InterPro" id="IPR025365">
    <property type="entry name" value="DUF4269"/>
</dbReference>
<dbReference type="RefSeq" id="WP_104714466.1">
    <property type="nucleotide sequence ID" value="NZ_PTRA01000002.1"/>
</dbReference>
<dbReference type="Proteomes" id="UP000239590">
    <property type="component" value="Unassembled WGS sequence"/>
</dbReference>
<dbReference type="Pfam" id="PF14091">
    <property type="entry name" value="DUF4269"/>
    <property type="match status" value="1"/>
</dbReference>
<dbReference type="AlphaFoldDB" id="A0A2S7IJW4"/>
<keyword evidence="2" id="KW-1185">Reference proteome</keyword>
<reference evidence="2" key="1">
    <citation type="submission" date="2018-02" db="EMBL/GenBank/DDBJ databases">
        <title>Genome sequencing of Solimonas sp. HR-BB.</title>
        <authorList>
            <person name="Lee Y."/>
            <person name="Jeon C.O."/>
        </authorList>
    </citation>
    <scope>NUCLEOTIDE SEQUENCE [LARGE SCALE GENOMIC DNA]</scope>
    <source>
        <strain evidence="2">HR-U</strain>
    </source>
</reference>
<sequence length="168" mass="19887">MHFETLAYLQTGTPRQQEAYRVLTQYQVLEKLSGYDPLLVGTIPLNIDIESSDLDVICYWQDQQEFIDTVRDSFSSLKDFRIREKREIVVATFRLNTFDIEVFGQNLPTRQQLGYRHMLVEDHLLRQYGEDFRQQVIALKRQGYKTEPAFGKLLKLTGDPYEQLLRFE</sequence>
<comment type="caution">
    <text evidence="1">The sequence shown here is derived from an EMBL/GenBank/DDBJ whole genome shotgun (WGS) entry which is preliminary data.</text>
</comment>
<name>A0A2S7IJW4_9BACT</name>
<evidence type="ECO:0000313" key="1">
    <source>
        <dbReference type="EMBL" id="PQA56891.1"/>
    </source>
</evidence>
<accession>A0A2S7IJW4</accession>
<proteinExistence type="predicted"/>
<dbReference type="OrthoDB" id="6402248at2"/>
<organism evidence="1 2">
    <name type="scientific">Siphonobacter curvatus</name>
    <dbReference type="NCBI Taxonomy" id="2094562"/>
    <lineage>
        <taxon>Bacteria</taxon>
        <taxon>Pseudomonadati</taxon>
        <taxon>Bacteroidota</taxon>
        <taxon>Cytophagia</taxon>
        <taxon>Cytophagales</taxon>
        <taxon>Cytophagaceae</taxon>
        <taxon>Siphonobacter</taxon>
    </lineage>
</organism>
<protein>
    <submittedName>
        <fullName evidence="1">DUF4269 domain-containing protein</fullName>
    </submittedName>
</protein>
<gene>
    <name evidence="1" type="ORF">C5O19_16270</name>
</gene>
<evidence type="ECO:0000313" key="2">
    <source>
        <dbReference type="Proteomes" id="UP000239590"/>
    </source>
</evidence>
<dbReference type="EMBL" id="PTRA01000002">
    <property type="protein sequence ID" value="PQA56891.1"/>
    <property type="molecule type" value="Genomic_DNA"/>
</dbReference>